<dbReference type="AlphaFoldDB" id="A0A0B7GUK7"/>
<protein>
    <submittedName>
        <fullName evidence="1">Uncharacterized protein</fullName>
    </submittedName>
</protein>
<gene>
    <name evidence="1" type="ORF">TPHV1_10313</name>
</gene>
<proteinExistence type="predicted"/>
<keyword evidence="2" id="KW-1185">Reference proteome</keyword>
<dbReference type="Proteomes" id="UP000042527">
    <property type="component" value="Unassembled WGS sequence"/>
</dbReference>
<dbReference type="EMBL" id="CDNC01000001">
    <property type="protein sequence ID" value="CEM60645.1"/>
    <property type="molecule type" value="Genomic_DNA"/>
</dbReference>
<organism evidence="1 2">
    <name type="scientific">Treponema phagedenis</name>
    <dbReference type="NCBI Taxonomy" id="162"/>
    <lineage>
        <taxon>Bacteria</taxon>
        <taxon>Pseudomonadati</taxon>
        <taxon>Spirochaetota</taxon>
        <taxon>Spirochaetia</taxon>
        <taxon>Spirochaetales</taxon>
        <taxon>Treponemataceae</taxon>
        <taxon>Treponema</taxon>
    </lineage>
</organism>
<reference evidence="2" key="1">
    <citation type="submission" date="2015-01" db="EMBL/GenBank/DDBJ databases">
        <authorList>
            <person name="Manzoor Shahid"/>
            <person name="Zubair Saima"/>
        </authorList>
    </citation>
    <scope>NUCLEOTIDE SEQUENCE [LARGE SCALE GENOMIC DNA]</scope>
    <source>
        <strain evidence="2">V1</strain>
    </source>
</reference>
<accession>A0A0B7GUK7</accession>
<name>A0A0B7GUK7_TREPH</name>
<evidence type="ECO:0000313" key="2">
    <source>
        <dbReference type="Proteomes" id="UP000042527"/>
    </source>
</evidence>
<evidence type="ECO:0000313" key="1">
    <source>
        <dbReference type="EMBL" id="CEM60645.1"/>
    </source>
</evidence>
<sequence>MSVLKSKRKKLIVQHYTRIYNAEHALGGQEDDSAFFKNAKPDPLCALKRAQRQQSP</sequence>